<feature type="binding site" evidence="11">
    <location>
        <position position="384"/>
    </location>
    <ligand>
        <name>Mg(2+)</name>
        <dbReference type="ChEBI" id="CHEBI:18420"/>
    </ligand>
</feature>
<evidence type="ECO:0000313" key="14">
    <source>
        <dbReference type="EMBL" id="PVH14455.1"/>
    </source>
</evidence>
<organism evidence="14 15">
    <name type="scientific">Candidozyma duobushaemuli</name>
    <dbReference type="NCBI Taxonomy" id="1231522"/>
    <lineage>
        <taxon>Eukaryota</taxon>
        <taxon>Fungi</taxon>
        <taxon>Dikarya</taxon>
        <taxon>Ascomycota</taxon>
        <taxon>Saccharomycotina</taxon>
        <taxon>Pichiomycetes</taxon>
        <taxon>Metschnikowiaceae</taxon>
        <taxon>Candidozyma</taxon>
    </lineage>
</organism>
<dbReference type="EMBL" id="PKFP01000001">
    <property type="protein sequence ID" value="PVH14455.1"/>
    <property type="molecule type" value="Genomic_DNA"/>
</dbReference>
<feature type="binding site" evidence="10">
    <location>
        <position position="474"/>
    </location>
    <ligand>
        <name>ATP</name>
        <dbReference type="ChEBI" id="CHEBI:30616"/>
    </ligand>
</feature>
<evidence type="ECO:0000256" key="6">
    <source>
        <dbReference type="ARBA" id="ARBA00022741"/>
    </source>
</evidence>
<feature type="binding site" evidence="12">
    <location>
        <begin position="279"/>
        <end position="282"/>
    </location>
    <ligand>
        <name>substrate</name>
    </ligand>
</feature>
<evidence type="ECO:0000256" key="7">
    <source>
        <dbReference type="ARBA" id="ARBA00022840"/>
    </source>
</evidence>
<evidence type="ECO:0000256" key="2">
    <source>
        <dbReference type="ARBA" id="ARBA00010385"/>
    </source>
</evidence>
<evidence type="ECO:0000256" key="3">
    <source>
        <dbReference type="ARBA" id="ARBA00022598"/>
    </source>
</evidence>
<dbReference type="SUPFAM" id="SSF56059">
    <property type="entry name" value="Glutathione synthetase ATP-binding domain-like"/>
    <property type="match status" value="1"/>
</dbReference>
<evidence type="ECO:0000256" key="5">
    <source>
        <dbReference type="ARBA" id="ARBA00022723"/>
    </source>
</evidence>
<evidence type="ECO:0000259" key="13">
    <source>
        <dbReference type="Pfam" id="PF03199"/>
    </source>
</evidence>
<comment type="similarity">
    <text evidence="2 9">Belongs to the eukaryotic GSH synthase family.</text>
</comment>
<evidence type="ECO:0000256" key="11">
    <source>
        <dbReference type="PIRSR" id="PIRSR001558-2"/>
    </source>
</evidence>
<reference evidence="14 15" key="1">
    <citation type="submission" date="2017-12" db="EMBL/GenBank/DDBJ databases">
        <title>Genome Sequence of the Amphotericin B-resistant Candida duobushaemulonii strain, B09383.</title>
        <authorList>
            <person name="Chow N.A."/>
            <person name="Gade L."/>
            <person name="Batra D."/>
            <person name="Rowe L.A."/>
            <person name="Loparev V.N."/>
            <person name="Litvintseva A.P."/>
        </authorList>
    </citation>
    <scope>NUCLEOTIDE SEQUENCE [LARGE SCALE GENOMIC DNA]</scope>
    <source>
        <strain evidence="14 15">B09383</strain>
    </source>
</reference>
<comment type="pathway">
    <text evidence="1 9">Sulfur metabolism; glutathione biosynthesis; glutathione from L-cysteine and L-glutamate: step 2/2.</text>
</comment>
<dbReference type="VEuPathDB" id="FungiDB:CXQ87_002589"/>
<dbReference type="EC" id="6.3.2.3" evidence="9"/>
<proteinExistence type="inferred from homology"/>
<protein>
    <recommendedName>
        <fullName evidence="9">Glutathione synthetase</fullName>
        <shortName evidence="9">GSH-S</shortName>
        <ecNumber evidence="9">6.3.2.3</ecNumber>
    </recommendedName>
</protein>
<dbReference type="PIRSF" id="PIRSF001558">
    <property type="entry name" value="GSHase"/>
    <property type="match status" value="1"/>
</dbReference>
<dbReference type="AlphaFoldDB" id="A0A2V1A9U6"/>
<feature type="binding site" evidence="10">
    <location>
        <position position="391"/>
    </location>
    <ligand>
        <name>ATP</name>
        <dbReference type="ChEBI" id="CHEBI:30616"/>
    </ligand>
</feature>
<feature type="binding site" evidence="11">
    <location>
        <position position="145"/>
    </location>
    <ligand>
        <name>Mg(2+)</name>
        <dbReference type="ChEBI" id="CHEBI:18420"/>
    </ligand>
</feature>
<feature type="binding site" evidence="10">
    <location>
        <position position="468"/>
    </location>
    <ligand>
        <name>ATP</name>
        <dbReference type="ChEBI" id="CHEBI:30616"/>
    </ligand>
</feature>
<dbReference type="Gene3D" id="3.30.1490.80">
    <property type="match status" value="1"/>
</dbReference>
<evidence type="ECO:0000313" key="15">
    <source>
        <dbReference type="Proteomes" id="UP000244406"/>
    </source>
</evidence>
<dbReference type="Pfam" id="PF03917">
    <property type="entry name" value="GSH_synth_ATP"/>
    <property type="match status" value="1"/>
</dbReference>
<dbReference type="GO" id="GO:0043295">
    <property type="term" value="F:glutathione binding"/>
    <property type="evidence" value="ECO:0007669"/>
    <property type="project" value="UniProtKB-UniRule"/>
</dbReference>
<dbReference type="GO" id="GO:0004363">
    <property type="term" value="F:glutathione synthase activity"/>
    <property type="evidence" value="ECO:0007669"/>
    <property type="project" value="UniProtKB-UniRule"/>
</dbReference>
<keyword evidence="4 9" id="KW-0317">Glutathione biosynthesis</keyword>
<feature type="binding site" evidence="10">
    <location>
        <position position="466"/>
    </location>
    <ligand>
        <name>substrate</name>
    </ligand>
</feature>
<dbReference type="InterPro" id="IPR004887">
    <property type="entry name" value="GSH_synth_subst-bd"/>
</dbReference>
<comment type="cofactor">
    <cofactor evidence="9 11">
        <name>Mg(2+)</name>
        <dbReference type="ChEBI" id="CHEBI:18420"/>
    </cofactor>
    <text evidence="9 11">Binds 1 Mg(2+) ion per subunit.</text>
</comment>
<evidence type="ECO:0000256" key="10">
    <source>
        <dbReference type="PIRSR" id="PIRSR001558-1"/>
    </source>
</evidence>
<dbReference type="InterPro" id="IPR016185">
    <property type="entry name" value="PreATP-grasp_dom_sf"/>
</dbReference>
<feature type="binding site" evidence="10">
    <location>
        <begin position="413"/>
        <end position="416"/>
    </location>
    <ligand>
        <name>ATP</name>
        <dbReference type="ChEBI" id="CHEBI:30616"/>
    </ligand>
</feature>
<feature type="binding site" evidence="10">
    <location>
        <position position="127"/>
    </location>
    <ligand>
        <name>substrate</name>
    </ligand>
</feature>
<dbReference type="GO" id="GO:0005829">
    <property type="term" value="C:cytosol"/>
    <property type="evidence" value="ECO:0007669"/>
    <property type="project" value="TreeGrafter"/>
</dbReference>
<sequence>MAPKDFPALSSENEKELVERLSQWALANGLVMYPPNWQLHSANNAPITMFPTPFPKDLFEDAMKVQTTFNKLYANVVSKEKVWLVDLIKSLADFDKDFTGKLYETYVKAVDSSNGTLPQPLSLGVFRSDYMYNQTDHTIKQIEFNTVSISFGGLSTKVGAAQNYLNKSGAYDNDYSLKYYQPDEVPVSESIDKIASGLAQGNYFYNDEVDNQKTVVLFVVQPGERNCFDQRLIEYALLENHGIKSYRSTLEEIKEKTTINSGKLYIKATMDEVSVVYYRSGYAPSDYSVNPEKTWDARLHLEVSKAIKCPSLLTQLSGSKKVQQVLTDASRVKEVLGDVSQEELDLLLSTFVKIHPLDDTAAGKEAKRLAFEEPENYVLKPQREGGGNNVYKGDIPGHLKALDESEWGAYILMELIHPPTHKNKIIKDGQVYNEDILSELGIFGTLVFNEETGEIKSNENAGFLLRSKFSSSDEGGVAAGFGCVDTVYFVASPVLDVELLDSSLVPALQFEVSRVETASFAWRSDKHHKAWTNDGYHSDEKDEDFVENDPGELVDEKHCHCFGFLSLRGFGGFAPDLHSKHHVSLTFPAQHSVKDHVSHAGHKHHGY</sequence>
<feature type="binding site" evidence="10">
    <location>
        <begin position="380"/>
        <end position="389"/>
    </location>
    <ligand>
        <name>ATP</name>
        <dbReference type="ChEBI" id="CHEBI:30616"/>
    </ligand>
</feature>
<feature type="binding site" evidence="10">
    <location>
        <position position="320"/>
    </location>
    <ligand>
        <name>ATP</name>
        <dbReference type="ChEBI" id="CHEBI:30616"/>
    </ligand>
</feature>
<accession>A0A2V1A9U6</accession>
<dbReference type="PANTHER" id="PTHR11130:SF0">
    <property type="entry name" value="GLUTATHIONE SYNTHETASE"/>
    <property type="match status" value="1"/>
</dbReference>
<keyword evidence="15" id="KW-1185">Reference proteome</keyword>
<dbReference type="PANTHER" id="PTHR11130">
    <property type="entry name" value="GLUTATHIONE SYNTHETASE"/>
    <property type="match status" value="1"/>
</dbReference>
<feature type="domain" description="Glutathione synthase substrate-binding" evidence="13">
    <location>
        <begin position="214"/>
        <end position="317"/>
    </location>
</feature>
<evidence type="ECO:0000256" key="4">
    <source>
        <dbReference type="ARBA" id="ARBA00022684"/>
    </source>
</evidence>
<feature type="binding site" evidence="10">
    <location>
        <position position="230"/>
    </location>
    <ligand>
        <name>substrate</name>
    </ligand>
</feature>
<feature type="binding site" evidence="12">
    <location>
        <begin position="224"/>
        <end position="226"/>
    </location>
    <ligand>
        <name>substrate</name>
    </ligand>
</feature>
<dbReference type="Gene3D" id="1.10.1080.10">
    <property type="entry name" value="Glutathione Synthetase, Chain A, domain 3"/>
    <property type="match status" value="1"/>
</dbReference>
<feature type="binding site" evidence="12">
    <location>
        <begin position="477"/>
        <end position="478"/>
    </location>
    <ligand>
        <name>substrate</name>
    </ligand>
</feature>
<name>A0A2V1A9U6_9ASCO</name>
<dbReference type="SUPFAM" id="SSF52440">
    <property type="entry name" value="PreATP-grasp domain"/>
    <property type="match status" value="1"/>
</dbReference>
<feature type="binding site" evidence="12">
    <location>
        <begin position="147"/>
        <end position="150"/>
    </location>
    <ligand>
        <name>substrate</name>
    </ligand>
</feature>
<dbReference type="GO" id="GO:0005524">
    <property type="term" value="F:ATP binding"/>
    <property type="evidence" value="ECO:0007669"/>
    <property type="project" value="UniProtKB-UniRule"/>
</dbReference>
<keyword evidence="8 9" id="KW-0460">Magnesium</keyword>
<dbReference type="GO" id="GO:0000287">
    <property type="term" value="F:magnesium ion binding"/>
    <property type="evidence" value="ECO:0007669"/>
    <property type="project" value="UniProtKB-UniRule"/>
</dbReference>
<dbReference type="Pfam" id="PF03199">
    <property type="entry name" value="GSH_synthase"/>
    <property type="match status" value="1"/>
</dbReference>
<dbReference type="InterPro" id="IPR037013">
    <property type="entry name" value="GSH-S_sub-bd_sf"/>
</dbReference>
<feature type="binding site" evidence="10">
    <location>
        <position position="439"/>
    </location>
    <ligand>
        <name>ATP</name>
        <dbReference type="ChEBI" id="CHEBI:30616"/>
    </ligand>
</feature>
<evidence type="ECO:0000256" key="9">
    <source>
        <dbReference type="PIRNR" id="PIRNR001558"/>
    </source>
</evidence>
<dbReference type="Gene3D" id="3.30.470.20">
    <property type="entry name" value="ATP-grasp fold, B domain"/>
    <property type="match status" value="1"/>
</dbReference>
<dbReference type="Gene3D" id="3.40.50.1760">
    <property type="entry name" value="Glutathione synthase, substrate-binding domain superfamily, eukaryotic"/>
    <property type="match status" value="1"/>
</dbReference>
<dbReference type="GeneID" id="37002589"/>
<evidence type="ECO:0000256" key="1">
    <source>
        <dbReference type="ARBA" id="ARBA00004965"/>
    </source>
</evidence>
<keyword evidence="7 9" id="KW-0067">ATP-binding</keyword>
<dbReference type="FunFam" id="3.30.1490.50:FF:000002">
    <property type="entry name" value="Glutathione synthetase"/>
    <property type="match status" value="1"/>
</dbReference>
<comment type="caution">
    <text evidence="14">The sequence shown here is derived from an EMBL/GenBank/DDBJ whole genome shotgun (WGS) entry which is preliminary data.</text>
</comment>
<gene>
    <name evidence="14" type="ORF">CXQ87_002589</name>
</gene>
<evidence type="ECO:0000256" key="8">
    <source>
        <dbReference type="ARBA" id="ARBA00022842"/>
    </source>
</evidence>
<dbReference type="InterPro" id="IPR014042">
    <property type="entry name" value="Glutathione_synthase_a-hlx"/>
</dbReference>
<feature type="binding site" evidence="10">
    <location>
        <position position="143"/>
    </location>
    <ligand>
        <name>ATP</name>
        <dbReference type="ChEBI" id="CHEBI:30616"/>
    </ligand>
</feature>
<dbReference type="InterPro" id="IPR005615">
    <property type="entry name" value="Glutathione_synthase"/>
</dbReference>
<dbReference type="Gene3D" id="3.30.1490.50">
    <property type="match status" value="1"/>
</dbReference>
<dbReference type="InterPro" id="IPR014709">
    <property type="entry name" value="Glutathione_synthase_C_euk"/>
</dbReference>
<dbReference type="RefSeq" id="XP_025335395.1">
    <property type="nucleotide sequence ID" value="XM_025481095.1"/>
</dbReference>
<keyword evidence="5 9" id="KW-0479">Metal-binding</keyword>
<feature type="binding site" evidence="11">
    <location>
        <position position="143"/>
    </location>
    <ligand>
        <name>Mg(2+)</name>
        <dbReference type="ChEBI" id="CHEBI:18420"/>
    </ligand>
</feature>
<keyword evidence="3 9" id="KW-0436">Ligase</keyword>
<keyword evidence="6 9" id="KW-0547">Nucleotide-binding</keyword>
<evidence type="ECO:0000256" key="12">
    <source>
        <dbReference type="PIRSR" id="PIRSR001558-3"/>
    </source>
</evidence>
<comment type="catalytic activity">
    <reaction evidence="9">
        <text>gamma-L-glutamyl-L-cysteine + glycine + ATP = glutathione + ADP + phosphate + H(+)</text>
        <dbReference type="Rhea" id="RHEA:13557"/>
        <dbReference type="ChEBI" id="CHEBI:15378"/>
        <dbReference type="ChEBI" id="CHEBI:30616"/>
        <dbReference type="ChEBI" id="CHEBI:43474"/>
        <dbReference type="ChEBI" id="CHEBI:57305"/>
        <dbReference type="ChEBI" id="CHEBI:57925"/>
        <dbReference type="ChEBI" id="CHEBI:58173"/>
        <dbReference type="ChEBI" id="CHEBI:456216"/>
        <dbReference type="EC" id="6.3.2.3"/>
    </reaction>
</comment>
<dbReference type="Proteomes" id="UP000244406">
    <property type="component" value="Unassembled WGS sequence"/>
</dbReference>
<dbReference type="NCBIfam" id="TIGR01986">
    <property type="entry name" value="glut_syn_euk"/>
    <property type="match status" value="1"/>
</dbReference>
<dbReference type="UniPathway" id="UPA00142">
    <property type="reaction ID" value="UER00210"/>
</dbReference>
<dbReference type="InterPro" id="IPR014049">
    <property type="entry name" value="Glutathione_synthase_N_euk"/>
</dbReference>